<dbReference type="CDD" id="cd00338">
    <property type="entry name" value="Ser_Recombinase"/>
    <property type="match status" value="1"/>
</dbReference>
<organism evidence="3 4">
    <name type="scientific">Actinacidiphila acididurans</name>
    <dbReference type="NCBI Taxonomy" id="2784346"/>
    <lineage>
        <taxon>Bacteria</taxon>
        <taxon>Bacillati</taxon>
        <taxon>Actinomycetota</taxon>
        <taxon>Actinomycetes</taxon>
        <taxon>Kitasatosporales</taxon>
        <taxon>Streptomycetaceae</taxon>
        <taxon>Actinacidiphila</taxon>
    </lineage>
</organism>
<feature type="domain" description="Recombinase" evidence="2">
    <location>
        <begin position="174"/>
        <end position="294"/>
    </location>
</feature>
<dbReference type="InterPro" id="IPR050639">
    <property type="entry name" value="SSR_resolvase"/>
</dbReference>
<evidence type="ECO:0000259" key="2">
    <source>
        <dbReference type="PROSITE" id="PS51737"/>
    </source>
</evidence>
<dbReference type="Gene3D" id="3.40.50.1390">
    <property type="entry name" value="Resolvase, N-terminal catalytic domain"/>
    <property type="match status" value="1"/>
</dbReference>
<protein>
    <submittedName>
        <fullName evidence="3">Recombinase family protein</fullName>
    </submittedName>
</protein>
<name>A0ABS2TMH1_9ACTN</name>
<sequence length="502" mass="56365">MSLDEQKLGHGVNSQHLENEEFGEGIGEPVQVRYEDIGISAYSGKERPGYESLLRDIAAGLIRIVIVWHADRLTRDVGEAREFIRLCRTHGVRLFSHQRGGEYNFERSAGRGDFQRDIVAAEEESGHKGERVALSHKRRARNGEWGGGVRPYGWGVDTGRVRSKCINPKADVADRIYEDVPVLDMTKYRPDEAKEIRKWKEELLSGVPMNQLLRDLAKRKVRTVTESGERKRTGKYAETSKWGAVTIRGILTSPRVAGHAEYRGEIVKWHAFPGIITEEERQALITLFSTPGRKTTTGNVTKWLGSLIFECGQCGGGTMRQRLKSPSGTPLYLCNTCNRGRQPAPQLDLYIERVAVERLSRPDIVDLIITSPSVDVEALRDEAATLRQKKNELTLAYVDPDKNIDMAQLEAGTALINKRLNEIANELSAAVSESPLAPFALNYQNAAGLWQGMSLGRKREILRTLLRVELMQAPPRKRGPRPKNYVPEPEELDLSTIIITPR</sequence>
<dbReference type="InterPro" id="IPR038109">
    <property type="entry name" value="DNA_bind_recomb_sf"/>
</dbReference>
<dbReference type="Pfam" id="PF00239">
    <property type="entry name" value="Resolvase"/>
    <property type="match status" value="1"/>
</dbReference>
<dbReference type="PANTHER" id="PTHR30461">
    <property type="entry name" value="DNA-INVERTASE FROM LAMBDOID PROPHAGE"/>
    <property type="match status" value="1"/>
</dbReference>
<keyword evidence="4" id="KW-1185">Reference proteome</keyword>
<dbReference type="SMART" id="SM00857">
    <property type="entry name" value="Resolvase"/>
    <property type="match status" value="1"/>
</dbReference>
<evidence type="ECO:0000259" key="1">
    <source>
        <dbReference type="PROSITE" id="PS51736"/>
    </source>
</evidence>
<dbReference type="SUPFAM" id="SSF53041">
    <property type="entry name" value="Resolvase-like"/>
    <property type="match status" value="1"/>
</dbReference>
<reference evidence="3 4" key="1">
    <citation type="submission" date="2021-01" db="EMBL/GenBank/DDBJ databases">
        <title>Streptomyces acididurans sp. nov., isolated from a peat swamp forest soil.</title>
        <authorList>
            <person name="Chantavorakit T."/>
            <person name="Duangmal K."/>
        </authorList>
    </citation>
    <scope>NUCLEOTIDE SEQUENCE [LARGE SCALE GENOMIC DNA]</scope>
    <source>
        <strain evidence="3 4">KK5PA1</strain>
    </source>
</reference>
<gene>
    <name evidence="3" type="ORF">ITX44_08340</name>
</gene>
<proteinExistence type="predicted"/>
<accession>A0ABS2TMH1</accession>
<dbReference type="InterPro" id="IPR011109">
    <property type="entry name" value="DNA_bind_recombinase_dom"/>
</dbReference>
<dbReference type="PROSITE" id="PS51737">
    <property type="entry name" value="RECOMBINASE_DNA_BIND"/>
    <property type="match status" value="1"/>
</dbReference>
<dbReference type="PROSITE" id="PS51736">
    <property type="entry name" value="RECOMBINASES_3"/>
    <property type="match status" value="1"/>
</dbReference>
<feature type="domain" description="Resolvase/invertase-type recombinase catalytic" evidence="1">
    <location>
        <begin position="1"/>
        <end position="143"/>
    </location>
</feature>
<dbReference type="Pfam" id="PF07508">
    <property type="entry name" value="Recombinase"/>
    <property type="match status" value="1"/>
</dbReference>
<evidence type="ECO:0000313" key="3">
    <source>
        <dbReference type="EMBL" id="MBM9504543.1"/>
    </source>
</evidence>
<evidence type="ECO:0000313" key="4">
    <source>
        <dbReference type="Proteomes" id="UP000749040"/>
    </source>
</evidence>
<dbReference type="Gene3D" id="3.90.1750.20">
    <property type="entry name" value="Putative Large Serine Recombinase, Chain B, Domain 2"/>
    <property type="match status" value="1"/>
</dbReference>
<dbReference type="InterPro" id="IPR036162">
    <property type="entry name" value="Resolvase-like_N_sf"/>
</dbReference>
<comment type="caution">
    <text evidence="3">The sequence shown here is derived from an EMBL/GenBank/DDBJ whole genome shotgun (WGS) entry which is preliminary data.</text>
</comment>
<dbReference type="Proteomes" id="UP000749040">
    <property type="component" value="Unassembled WGS sequence"/>
</dbReference>
<dbReference type="PANTHER" id="PTHR30461:SF23">
    <property type="entry name" value="DNA RECOMBINASE-RELATED"/>
    <property type="match status" value="1"/>
</dbReference>
<dbReference type="EMBL" id="JADKYB010000004">
    <property type="protein sequence ID" value="MBM9504543.1"/>
    <property type="molecule type" value="Genomic_DNA"/>
</dbReference>
<dbReference type="InterPro" id="IPR006119">
    <property type="entry name" value="Resolv_N"/>
</dbReference>